<evidence type="ECO:0000256" key="1">
    <source>
        <dbReference type="SAM" id="MobiDB-lite"/>
    </source>
</evidence>
<dbReference type="Proteomes" id="UP000198512">
    <property type="component" value="Unassembled WGS sequence"/>
</dbReference>
<evidence type="ECO:0008006" key="5">
    <source>
        <dbReference type="Google" id="ProtNLM"/>
    </source>
</evidence>
<dbReference type="EMBL" id="FOFP01000005">
    <property type="protein sequence ID" value="SEQ36103.1"/>
    <property type="molecule type" value="Genomic_DNA"/>
</dbReference>
<dbReference type="RefSeq" id="WP_069522358.1">
    <property type="nucleotide sequence ID" value="NZ_FOFP01000005.1"/>
</dbReference>
<feature type="compositionally biased region" description="Acidic residues" evidence="1">
    <location>
        <begin position="134"/>
        <end position="143"/>
    </location>
</feature>
<keyword evidence="2" id="KW-1133">Transmembrane helix</keyword>
<evidence type="ECO:0000313" key="3">
    <source>
        <dbReference type="EMBL" id="SEQ36103.1"/>
    </source>
</evidence>
<feature type="compositionally biased region" description="Basic and acidic residues" evidence="1">
    <location>
        <begin position="124"/>
        <end position="133"/>
    </location>
</feature>
<feature type="region of interest" description="Disordered" evidence="1">
    <location>
        <begin position="124"/>
        <end position="162"/>
    </location>
</feature>
<feature type="compositionally biased region" description="Basic and acidic residues" evidence="1">
    <location>
        <begin position="153"/>
        <end position="162"/>
    </location>
</feature>
<protein>
    <recommendedName>
        <fullName evidence="5">MFS transporter</fullName>
    </recommendedName>
</protein>
<reference evidence="3 4" key="1">
    <citation type="submission" date="2016-10" db="EMBL/GenBank/DDBJ databases">
        <authorList>
            <person name="Varghese N."/>
            <person name="Submissions S."/>
        </authorList>
    </citation>
    <scope>NUCLEOTIDE SEQUENCE [LARGE SCALE GENOMIC DNA]</scope>
    <source>
        <strain evidence="3 4">CIP 109853</strain>
    </source>
</reference>
<feature type="transmembrane region" description="Helical" evidence="2">
    <location>
        <begin position="37"/>
        <end position="53"/>
    </location>
</feature>
<name>A0ABY1BA54_9PSED</name>
<comment type="caution">
    <text evidence="3">The sequence shown here is derived from an EMBL/GenBank/DDBJ whole genome shotgun (WGS) entry which is preliminary data.</text>
</comment>
<feature type="transmembrane region" description="Helical" evidence="2">
    <location>
        <begin position="6"/>
        <end position="25"/>
    </location>
</feature>
<gene>
    <name evidence="3" type="ORF">SAMN05216600_105163</name>
</gene>
<keyword evidence="4" id="KW-1185">Reference proteome</keyword>
<keyword evidence="2" id="KW-0812">Transmembrane</keyword>
<organism evidence="3 4">
    <name type="scientific">Pseudomonas cuatrocienegasensis</name>
    <dbReference type="NCBI Taxonomy" id="543360"/>
    <lineage>
        <taxon>Bacteria</taxon>
        <taxon>Pseudomonadati</taxon>
        <taxon>Pseudomonadota</taxon>
        <taxon>Gammaproteobacteria</taxon>
        <taxon>Pseudomonadales</taxon>
        <taxon>Pseudomonadaceae</taxon>
        <taxon>Pseudomonas</taxon>
    </lineage>
</organism>
<accession>A0ABY1BA54</accession>
<feature type="transmembrane region" description="Helical" evidence="2">
    <location>
        <begin position="86"/>
        <end position="105"/>
    </location>
</feature>
<evidence type="ECO:0000313" key="4">
    <source>
        <dbReference type="Proteomes" id="UP000198512"/>
    </source>
</evidence>
<sequence length="162" mass="18717">MTENDYLLAWGAYAVAALGCLLVWWRMTRWTWRYLREPLGVIVAVLLFSPTIVDPNKELFAPAIAVTALDLLFKVGNNAWRAVADLALYGLIALGLYLIFVAIRWPIERAWRERRVERESVSDSRTLRERMAEDSEDFPDEAFDSVRPSSMRSGRERLEPRL</sequence>
<evidence type="ECO:0000256" key="2">
    <source>
        <dbReference type="SAM" id="Phobius"/>
    </source>
</evidence>
<keyword evidence="2" id="KW-0472">Membrane</keyword>
<proteinExistence type="predicted"/>